<dbReference type="AlphaFoldDB" id="A0A402DPT4"/>
<dbReference type="InterPro" id="IPR036388">
    <property type="entry name" value="WH-like_DNA-bd_sf"/>
</dbReference>
<dbReference type="Pfam" id="PF00392">
    <property type="entry name" value="GntR"/>
    <property type="match status" value="2"/>
</dbReference>
<proteinExistence type="predicted"/>
<keyword evidence="2" id="KW-0238">DNA-binding</keyword>
<dbReference type="Gene3D" id="1.10.10.10">
    <property type="entry name" value="Winged helix-like DNA-binding domain superfamily/Winged helix DNA-binding domain"/>
    <property type="match status" value="2"/>
</dbReference>
<evidence type="ECO:0000256" key="3">
    <source>
        <dbReference type="ARBA" id="ARBA00023163"/>
    </source>
</evidence>
<evidence type="ECO:0000313" key="6">
    <source>
        <dbReference type="Proteomes" id="UP000289954"/>
    </source>
</evidence>
<dbReference type="InterPro" id="IPR000524">
    <property type="entry name" value="Tscrpt_reg_HTH_GntR"/>
</dbReference>
<dbReference type="Proteomes" id="UP000289954">
    <property type="component" value="Unassembled WGS sequence"/>
</dbReference>
<keyword evidence="3" id="KW-0804">Transcription</keyword>
<dbReference type="PANTHER" id="PTHR43537">
    <property type="entry name" value="TRANSCRIPTIONAL REGULATOR, GNTR FAMILY"/>
    <property type="match status" value="1"/>
</dbReference>
<sequence>MPIPREPMPLTRNALRDDVHALLEHELVTGTLAPGARLTDDDLVQLTGTSRAPLREALNQLAAVGLVDVAPRRSTHVTELDGRASRESLQIDGAVIAQSVAEVTAAGLPGGLRETLAAARDTVLRDADAYRDAIRARRLRPLFDAVVRGTGNTEYVRLCAAVSPVVDRFAALHADTLGSTHHARMRTAVDHALAGDADAARAAWGDLVDVLLADAAVTGEADHPPRPQATTTLRSRAAEAIERAIHDGTLRPGETIRESDLMTWLGVSRTPVREALTALAVRGLVVQSHHRSARVAEMSPDGLRHVLRALGVLRRLAIRLGVEHDPDGLAAALDATLPAWAEARSLDALLHASGLVTAAIDDHCPNRRLVEHAATLTARALWYVANDPSTFGVIDPDRARRLRDAVAARDTATAEDEMWRSFVAAARRPAD</sequence>
<comment type="caution">
    <text evidence="5">The sequence shown here is derived from an EMBL/GenBank/DDBJ whole genome shotgun (WGS) entry which is preliminary data.</text>
</comment>
<gene>
    <name evidence="5" type="ORF">CBZ_11470</name>
</gene>
<dbReference type="RefSeq" id="WP_165446676.1">
    <property type="nucleotide sequence ID" value="NZ_BIMR01000070.1"/>
</dbReference>
<evidence type="ECO:0000256" key="2">
    <source>
        <dbReference type="ARBA" id="ARBA00023125"/>
    </source>
</evidence>
<organism evidence="5 6">
    <name type="scientific">Cellulomonas biazotea</name>
    <dbReference type="NCBI Taxonomy" id="1709"/>
    <lineage>
        <taxon>Bacteria</taxon>
        <taxon>Bacillati</taxon>
        <taxon>Actinomycetota</taxon>
        <taxon>Actinomycetes</taxon>
        <taxon>Micrococcales</taxon>
        <taxon>Cellulomonadaceae</taxon>
        <taxon>Cellulomonas</taxon>
    </lineage>
</organism>
<evidence type="ECO:0000259" key="4">
    <source>
        <dbReference type="PROSITE" id="PS50949"/>
    </source>
</evidence>
<dbReference type="EMBL" id="BIMR01000070">
    <property type="protein sequence ID" value="GCE76091.1"/>
    <property type="molecule type" value="Genomic_DNA"/>
</dbReference>
<feature type="domain" description="HTH gntR-type" evidence="4">
    <location>
        <begin position="231"/>
        <end position="298"/>
    </location>
</feature>
<dbReference type="GO" id="GO:0003700">
    <property type="term" value="F:DNA-binding transcription factor activity"/>
    <property type="evidence" value="ECO:0007669"/>
    <property type="project" value="InterPro"/>
</dbReference>
<dbReference type="PANTHER" id="PTHR43537:SF50">
    <property type="entry name" value="TRANSCRIPTIONAL REGULATORY PROTEIN"/>
    <property type="match status" value="1"/>
</dbReference>
<accession>A0A402DPT4</accession>
<reference evidence="5 6" key="1">
    <citation type="submission" date="2019-01" db="EMBL/GenBank/DDBJ databases">
        <title>Draft genome sequence of Cellulomonas takizawaensis strain TKZ-21.</title>
        <authorList>
            <person name="Yamamura H."/>
            <person name="Hayashi T."/>
            <person name="Hamada M."/>
            <person name="Serisawa Y."/>
            <person name="Matsuyama K."/>
            <person name="Nakagawa Y."/>
            <person name="Otoguro M."/>
            <person name="Yanagida F."/>
            <person name="Hayakawa M."/>
        </authorList>
    </citation>
    <scope>NUCLEOTIDE SEQUENCE [LARGE SCALE GENOMIC DNA]</scope>
    <source>
        <strain evidence="5 6">NBRC12680</strain>
    </source>
</reference>
<name>A0A402DPT4_9CELL</name>
<keyword evidence="6" id="KW-1185">Reference proteome</keyword>
<keyword evidence="1" id="KW-0805">Transcription regulation</keyword>
<dbReference type="InterPro" id="IPR036390">
    <property type="entry name" value="WH_DNA-bd_sf"/>
</dbReference>
<evidence type="ECO:0000313" key="5">
    <source>
        <dbReference type="EMBL" id="GCE76091.1"/>
    </source>
</evidence>
<protein>
    <recommendedName>
        <fullName evidence="4">HTH gntR-type domain-containing protein</fullName>
    </recommendedName>
</protein>
<dbReference type="PROSITE" id="PS50949">
    <property type="entry name" value="HTH_GNTR"/>
    <property type="match status" value="2"/>
</dbReference>
<dbReference type="SUPFAM" id="SSF46785">
    <property type="entry name" value="Winged helix' DNA-binding domain"/>
    <property type="match status" value="2"/>
</dbReference>
<dbReference type="GO" id="GO:0003677">
    <property type="term" value="F:DNA binding"/>
    <property type="evidence" value="ECO:0007669"/>
    <property type="project" value="UniProtKB-KW"/>
</dbReference>
<feature type="domain" description="HTH gntR-type" evidence="4">
    <location>
        <begin position="13"/>
        <end position="80"/>
    </location>
</feature>
<evidence type="ECO:0000256" key="1">
    <source>
        <dbReference type="ARBA" id="ARBA00023015"/>
    </source>
</evidence>
<dbReference type="SMART" id="SM00345">
    <property type="entry name" value="HTH_GNTR"/>
    <property type="match status" value="2"/>
</dbReference>
<dbReference type="CDD" id="cd07377">
    <property type="entry name" value="WHTH_GntR"/>
    <property type="match status" value="1"/>
</dbReference>